<proteinExistence type="predicted"/>
<evidence type="ECO:0000313" key="1">
    <source>
        <dbReference type="EMBL" id="RMI46729.1"/>
    </source>
</evidence>
<protein>
    <submittedName>
        <fullName evidence="1">Uncharacterized protein</fullName>
    </submittedName>
</protein>
<sequence>MWITTLHRHGVIHQARSEGEGWVIQLTAQAGAMSLPTASSVLELVAHLQHLRHPRRCGPHAPS</sequence>
<dbReference type="EMBL" id="RFFJ01000001">
    <property type="protein sequence ID" value="RMI46729.1"/>
    <property type="molecule type" value="Genomic_DNA"/>
</dbReference>
<dbReference type="AlphaFoldDB" id="A0A3M2MB36"/>
<organism evidence="1 2">
    <name type="scientific">Streptomyces triticirhizae</name>
    <dbReference type="NCBI Taxonomy" id="2483353"/>
    <lineage>
        <taxon>Bacteria</taxon>
        <taxon>Bacillati</taxon>
        <taxon>Actinomycetota</taxon>
        <taxon>Actinomycetes</taxon>
        <taxon>Kitasatosporales</taxon>
        <taxon>Streptomycetaceae</taxon>
        <taxon>Streptomyces</taxon>
    </lineage>
</organism>
<accession>A0A3M2MB36</accession>
<evidence type="ECO:0000313" key="2">
    <source>
        <dbReference type="Proteomes" id="UP000278673"/>
    </source>
</evidence>
<keyword evidence="2" id="KW-1185">Reference proteome</keyword>
<reference evidence="1 2" key="1">
    <citation type="submission" date="2018-10" db="EMBL/GenBank/DDBJ databases">
        <title>Isolation, diversity and antifungal activity of actinobacteria from wheat.</title>
        <authorList>
            <person name="Han C."/>
        </authorList>
    </citation>
    <scope>NUCLEOTIDE SEQUENCE [LARGE SCALE GENOMIC DNA]</scope>
    <source>
        <strain evidence="1 2">NEAU-YY642</strain>
    </source>
</reference>
<gene>
    <name evidence="1" type="ORF">EBN88_00400</name>
</gene>
<name>A0A3M2MB36_9ACTN</name>
<dbReference type="Proteomes" id="UP000278673">
    <property type="component" value="Unassembled WGS sequence"/>
</dbReference>
<comment type="caution">
    <text evidence="1">The sequence shown here is derived from an EMBL/GenBank/DDBJ whole genome shotgun (WGS) entry which is preliminary data.</text>
</comment>